<reference evidence="1" key="1">
    <citation type="submission" date="2021-02" db="EMBL/GenBank/DDBJ databases">
        <authorList>
            <person name="Nowell W R."/>
        </authorList>
    </citation>
    <scope>NUCLEOTIDE SEQUENCE</scope>
</reference>
<dbReference type="EMBL" id="CAJOBD010011313">
    <property type="protein sequence ID" value="CAF4165667.1"/>
    <property type="molecule type" value="Genomic_DNA"/>
</dbReference>
<comment type="caution">
    <text evidence="1">The sequence shown here is derived from an EMBL/GenBank/DDBJ whole genome shotgun (WGS) entry which is preliminary data.</text>
</comment>
<protein>
    <recommendedName>
        <fullName evidence="3">MULE transposase domain-containing protein</fullName>
    </recommendedName>
</protein>
<organism evidence="1 2">
    <name type="scientific">Rotaria sordida</name>
    <dbReference type="NCBI Taxonomy" id="392033"/>
    <lineage>
        <taxon>Eukaryota</taxon>
        <taxon>Metazoa</taxon>
        <taxon>Spiralia</taxon>
        <taxon>Gnathifera</taxon>
        <taxon>Rotifera</taxon>
        <taxon>Eurotatoria</taxon>
        <taxon>Bdelloidea</taxon>
        <taxon>Philodinida</taxon>
        <taxon>Philodinidae</taxon>
        <taxon>Rotaria</taxon>
    </lineage>
</organism>
<name>A0A819YTU9_9BILA</name>
<dbReference type="AlphaFoldDB" id="A0A819YTU9"/>
<proteinExistence type="predicted"/>
<accession>A0A819YTU9</accession>
<evidence type="ECO:0000313" key="2">
    <source>
        <dbReference type="Proteomes" id="UP000663836"/>
    </source>
</evidence>
<dbReference type="Proteomes" id="UP000663836">
    <property type="component" value="Unassembled WGS sequence"/>
</dbReference>
<gene>
    <name evidence="1" type="ORF">JBS370_LOCUS34740</name>
</gene>
<sequence length="179" mass="20935">MIIDFDQDADKLLEYFEKTWVGQKKGRGQTSFVSLTTHSCHLILGIRRTKPQFSIQTWNVYDRVLQDLPRSNNSIEGWHRAFNNRVSMKHPTITKLAKCILREQANFEMDIERIRVGQQPKPKKKIYAALDSRLKRIVASYNFESVGDYLARVAANVEDHIFIELDLLVQLLLIRINYN</sequence>
<evidence type="ECO:0008006" key="3">
    <source>
        <dbReference type="Google" id="ProtNLM"/>
    </source>
</evidence>
<evidence type="ECO:0000313" key="1">
    <source>
        <dbReference type="EMBL" id="CAF4165667.1"/>
    </source>
</evidence>